<evidence type="ECO:0000256" key="5">
    <source>
        <dbReference type="ARBA" id="ARBA00020367"/>
    </source>
</evidence>
<evidence type="ECO:0000256" key="4">
    <source>
        <dbReference type="ARBA" id="ARBA00013047"/>
    </source>
</evidence>
<evidence type="ECO:0000256" key="2">
    <source>
        <dbReference type="ARBA" id="ARBA00004686"/>
    </source>
</evidence>
<feature type="domain" description="PurM-like C-terminal" evidence="17">
    <location>
        <begin position="180"/>
        <end position="346"/>
    </location>
</feature>
<gene>
    <name evidence="15" type="primary">purM</name>
    <name evidence="18" type="ORF">E6K73_11670</name>
</gene>
<dbReference type="Gene3D" id="3.90.650.10">
    <property type="entry name" value="PurM-like C-terminal domain"/>
    <property type="match status" value="1"/>
</dbReference>
<dbReference type="InterPro" id="IPR004733">
    <property type="entry name" value="PurM_cligase"/>
</dbReference>
<name>A0A538SB91_UNCEI</name>
<dbReference type="GO" id="GO:0006189">
    <property type="term" value="P:'de novo' IMP biosynthetic process"/>
    <property type="evidence" value="ECO:0007669"/>
    <property type="project" value="UniProtKB-UniRule"/>
</dbReference>
<dbReference type="InterPro" id="IPR036676">
    <property type="entry name" value="PurM-like_C_sf"/>
</dbReference>
<dbReference type="InterPro" id="IPR010918">
    <property type="entry name" value="PurM-like_C_dom"/>
</dbReference>
<dbReference type="Pfam" id="PF02769">
    <property type="entry name" value="AIRS_C"/>
    <property type="match status" value="1"/>
</dbReference>
<comment type="pathway">
    <text evidence="2 15">Purine metabolism; IMP biosynthesis via de novo pathway; 5-amino-1-(5-phospho-D-ribosyl)imidazole from N(2)-formyl-N(1)-(5-phospho-D-ribosyl)glycinamide: step 2/2.</text>
</comment>
<comment type="caution">
    <text evidence="18">The sequence shown here is derived from an EMBL/GenBank/DDBJ whole genome shotgun (WGS) entry which is preliminary data.</text>
</comment>
<reference evidence="18 19" key="1">
    <citation type="journal article" date="2019" name="Nat. Microbiol.">
        <title>Mediterranean grassland soil C-N compound turnover is dependent on rainfall and depth, and is mediated by genomically divergent microorganisms.</title>
        <authorList>
            <person name="Diamond S."/>
            <person name="Andeer P.F."/>
            <person name="Li Z."/>
            <person name="Crits-Christoph A."/>
            <person name="Burstein D."/>
            <person name="Anantharaman K."/>
            <person name="Lane K.R."/>
            <person name="Thomas B.C."/>
            <person name="Pan C."/>
            <person name="Northen T.R."/>
            <person name="Banfield J.F."/>
        </authorList>
    </citation>
    <scope>NUCLEOTIDE SEQUENCE [LARGE SCALE GENOMIC DNA]</scope>
    <source>
        <strain evidence="18">WS_3</strain>
    </source>
</reference>
<dbReference type="GO" id="GO:0005524">
    <property type="term" value="F:ATP binding"/>
    <property type="evidence" value="ECO:0007669"/>
    <property type="project" value="UniProtKB-KW"/>
</dbReference>
<evidence type="ECO:0000256" key="1">
    <source>
        <dbReference type="ARBA" id="ARBA00004496"/>
    </source>
</evidence>
<evidence type="ECO:0000256" key="14">
    <source>
        <dbReference type="ARBA" id="ARBA00049057"/>
    </source>
</evidence>
<evidence type="ECO:0000313" key="18">
    <source>
        <dbReference type="EMBL" id="TMQ48641.1"/>
    </source>
</evidence>
<evidence type="ECO:0000259" key="16">
    <source>
        <dbReference type="Pfam" id="PF00586"/>
    </source>
</evidence>
<dbReference type="Gene3D" id="3.30.1330.10">
    <property type="entry name" value="PurM-like, N-terminal domain"/>
    <property type="match status" value="1"/>
</dbReference>
<evidence type="ECO:0000256" key="6">
    <source>
        <dbReference type="ARBA" id="ARBA00022490"/>
    </source>
</evidence>
<dbReference type="GO" id="GO:0046084">
    <property type="term" value="P:adenine biosynthetic process"/>
    <property type="evidence" value="ECO:0007669"/>
    <property type="project" value="TreeGrafter"/>
</dbReference>
<dbReference type="EC" id="6.3.3.1" evidence="4 15"/>
<evidence type="ECO:0000256" key="9">
    <source>
        <dbReference type="ARBA" id="ARBA00022755"/>
    </source>
</evidence>
<dbReference type="FunFam" id="3.90.650.10:FF:000011">
    <property type="entry name" value="Phosphoribosylformylglycinamidine cyclo-ligase"/>
    <property type="match status" value="1"/>
</dbReference>
<evidence type="ECO:0000256" key="15">
    <source>
        <dbReference type="HAMAP-Rule" id="MF_00741"/>
    </source>
</evidence>
<dbReference type="InterPro" id="IPR016188">
    <property type="entry name" value="PurM-like_N"/>
</dbReference>
<keyword evidence="6 15" id="KW-0963">Cytoplasm</keyword>
<dbReference type="SUPFAM" id="SSF56042">
    <property type="entry name" value="PurM C-terminal domain-like"/>
    <property type="match status" value="1"/>
</dbReference>
<dbReference type="HAMAP" id="MF_00741">
    <property type="entry name" value="AIRS"/>
    <property type="match status" value="1"/>
</dbReference>
<keyword evidence="7 15" id="KW-0436">Ligase</keyword>
<dbReference type="CDD" id="cd02196">
    <property type="entry name" value="PurM"/>
    <property type="match status" value="1"/>
</dbReference>
<organism evidence="18 19">
    <name type="scientific">Eiseniibacteriota bacterium</name>
    <dbReference type="NCBI Taxonomy" id="2212470"/>
    <lineage>
        <taxon>Bacteria</taxon>
        <taxon>Candidatus Eiseniibacteriota</taxon>
    </lineage>
</organism>
<comment type="similarity">
    <text evidence="3 15">Belongs to the AIR synthase family.</text>
</comment>
<feature type="domain" description="PurM-like N-terminal" evidence="16">
    <location>
        <begin position="63"/>
        <end position="168"/>
    </location>
</feature>
<dbReference type="SUPFAM" id="SSF55326">
    <property type="entry name" value="PurM N-terminal domain-like"/>
    <property type="match status" value="1"/>
</dbReference>
<evidence type="ECO:0000256" key="10">
    <source>
        <dbReference type="ARBA" id="ARBA00022840"/>
    </source>
</evidence>
<proteinExistence type="inferred from homology"/>
<dbReference type="GO" id="GO:0004637">
    <property type="term" value="F:phosphoribosylamine-glycine ligase activity"/>
    <property type="evidence" value="ECO:0007669"/>
    <property type="project" value="TreeGrafter"/>
</dbReference>
<dbReference type="UniPathway" id="UPA00074">
    <property type="reaction ID" value="UER00129"/>
</dbReference>
<comment type="catalytic activity">
    <reaction evidence="14 15">
        <text>2-formamido-N(1)-(5-O-phospho-beta-D-ribosyl)acetamidine + ATP = 5-amino-1-(5-phospho-beta-D-ribosyl)imidazole + ADP + phosphate + H(+)</text>
        <dbReference type="Rhea" id="RHEA:23032"/>
        <dbReference type="ChEBI" id="CHEBI:15378"/>
        <dbReference type="ChEBI" id="CHEBI:30616"/>
        <dbReference type="ChEBI" id="CHEBI:43474"/>
        <dbReference type="ChEBI" id="CHEBI:137981"/>
        <dbReference type="ChEBI" id="CHEBI:147287"/>
        <dbReference type="ChEBI" id="CHEBI:456216"/>
        <dbReference type="EC" id="6.3.3.1"/>
    </reaction>
</comment>
<dbReference type="Pfam" id="PF00586">
    <property type="entry name" value="AIRS"/>
    <property type="match status" value="1"/>
</dbReference>
<evidence type="ECO:0000256" key="11">
    <source>
        <dbReference type="ARBA" id="ARBA00031908"/>
    </source>
</evidence>
<evidence type="ECO:0000256" key="7">
    <source>
        <dbReference type="ARBA" id="ARBA00022598"/>
    </source>
</evidence>
<dbReference type="GO" id="GO:0005829">
    <property type="term" value="C:cytosol"/>
    <property type="evidence" value="ECO:0007669"/>
    <property type="project" value="TreeGrafter"/>
</dbReference>
<dbReference type="AlphaFoldDB" id="A0A538SB91"/>
<dbReference type="PANTHER" id="PTHR10520:SF12">
    <property type="entry name" value="TRIFUNCTIONAL PURINE BIOSYNTHETIC PROTEIN ADENOSINE-3"/>
    <property type="match status" value="1"/>
</dbReference>
<keyword evidence="8 15" id="KW-0547">Nucleotide-binding</keyword>
<dbReference type="PANTHER" id="PTHR10520">
    <property type="entry name" value="TRIFUNCTIONAL PURINE BIOSYNTHETIC PROTEIN ADENOSINE-3-RELATED"/>
    <property type="match status" value="1"/>
</dbReference>
<dbReference type="GO" id="GO:0004641">
    <property type="term" value="F:phosphoribosylformylglycinamidine cyclo-ligase activity"/>
    <property type="evidence" value="ECO:0007669"/>
    <property type="project" value="UniProtKB-UniRule"/>
</dbReference>
<protein>
    <recommendedName>
        <fullName evidence="5 15">Phosphoribosylformylglycinamidine cyclo-ligase</fullName>
        <ecNumber evidence="4 15">6.3.3.1</ecNumber>
    </recommendedName>
    <alternativeName>
        <fullName evidence="12 15">AIR synthase</fullName>
    </alternativeName>
    <alternativeName>
        <fullName evidence="13 15">AIRS</fullName>
    </alternativeName>
    <alternativeName>
        <fullName evidence="11 15">Phosphoribosyl-aminoimidazole synthetase</fullName>
    </alternativeName>
</protein>
<evidence type="ECO:0000313" key="19">
    <source>
        <dbReference type="Proteomes" id="UP000320184"/>
    </source>
</evidence>
<keyword evidence="9 15" id="KW-0658">Purine biosynthesis</keyword>
<dbReference type="Proteomes" id="UP000320184">
    <property type="component" value="Unassembled WGS sequence"/>
</dbReference>
<accession>A0A538SB91</accession>
<evidence type="ECO:0000256" key="13">
    <source>
        <dbReference type="ARBA" id="ARBA00033093"/>
    </source>
</evidence>
<comment type="subcellular location">
    <subcellularLocation>
        <location evidence="1 15">Cytoplasm</location>
    </subcellularLocation>
</comment>
<evidence type="ECO:0000256" key="3">
    <source>
        <dbReference type="ARBA" id="ARBA00010280"/>
    </source>
</evidence>
<sequence length="352" mass="36696">MRYGDAGVDLGRSHAVKARLGPLVRSTWGAGVCRLPDGFAGVMSWPARVPGPGGAGLEPEPLLLAASMDGAGTKLHLGLEAGRVADVAADLVYHGANDLLVHGGRPLALLDYIAQERLDAEVVMAVVQGLSRACLEVGAALLGGETAEMPDTYRPGVVDVAGCMVGSVSREELIDGSRIRAGDEILGLCSSGLHTNGYSLARRILARSGLTAASPLPHGEDETVMEALLRPHRWYGPALVPELPSGRLHGLAHVTGGGIAGNLVRVLPEGVRARIRAGSWPRPGVFRWLIEAGEVQEEEARATFNLGIGMVVVCSGAAAPGLSEDLARAGEQVHRIGEVVAGERGVEWIEEG</sequence>
<evidence type="ECO:0000256" key="8">
    <source>
        <dbReference type="ARBA" id="ARBA00022741"/>
    </source>
</evidence>
<dbReference type="InterPro" id="IPR036921">
    <property type="entry name" value="PurM-like_N_sf"/>
</dbReference>
<dbReference type="EMBL" id="VBOT01000136">
    <property type="protein sequence ID" value="TMQ48641.1"/>
    <property type="molecule type" value="Genomic_DNA"/>
</dbReference>
<dbReference type="NCBIfam" id="TIGR00878">
    <property type="entry name" value="purM"/>
    <property type="match status" value="1"/>
</dbReference>
<evidence type="ECO:0000256" key="12">
    <source>
        <dbReference type="ARBA" id="ARBA00032931"/>
    </source>
</evidence>
<evidence type="ECO:0000259" key="17">
    <source>
        <dbReference type="Pfam" id="PF02769"/>
    </source>
</evidence>
<keyword evidence="10 15" id="KW-0067">ATP-binding</keyword>